<organism evidence="2 3">
    <name type="scientific">Halogranum amylolyticum</name>
    <dbReference type="NCBI Taxonomy" id="660520"/>
    <lineage>
        <taxon>Archaea</taxon>
        <taxon>Methanobacteriati</taxon>
        <taxon>Methanobacteriota</taxon>
        <taxon>Stenosarchaea group</taxon>
        <taxon>Halobacteria</taxon>
        <taxon>Halobacteriales</taxon>
        <taxon>Haloferacaceae</taxon>
    </lineage>
</organism>
<keyword evidence="3" id="KW-1185">Reference proteome</keyword>
<dbReference type="Pfam" id="PF13649">
    <property type="entry name" value="Methyltransf_25"/>
    <property type="match status" value="1"/>
</dbReference>
<dbReference type="AlphaFoldDB" id="A0A1H8RRN5"/>
<gene>
    <name evidence="2" type="ORF">SAMN04487948_104193</name>
</gene>
<dbReference type="Proteomes" id="UP000199126">
    <property type="component" value="Unassembled WGS sequence"/>
</dbReference>
<dbReference type="SUPFAM" id="SSF53335">
    <property type="entry name" value="S-adenosyl-L-methionine-dependent methyltransferases"/>
    <property type="match status" value="1"/>
</dbReference>
<dbReference type="InterPro" id="IPR029063">
    <property type="entry name" value="SAM-dependent_MTases_sf"/>
</dbReference>
<dbReference type="Gene3D" id="3.40.50.150">
    <property type="entry name" value="Vaccinia Virus protein VP39"/>
    <property type="match status" value="1"/>
</dbReference>
<keyword evidence="2" id="KW-0808">Transferase</keyword>
<evidence type="ECO:0000313" key="3">
    <source>
        <dbReference type="Proteomes" id="UP000199126"/>
    </source>
</evidence>
<dbReference type="CDD" id="cd02440">
    <property type="entry name" value="AdoMet_MTases"/>
    <property type="match status" value="1"/>
</dbReference>
<evidence type="ECO:0000313" key="2">
    <source>
        <dbReference type="EMBL" id="SEO69030.1"/>
    </source>
</evidence>
<keyword evidence="2" id="KW-0489">Methyltransferase</keyword>
<dbReference type="GO" id="GO:0008168">
    <property type="term" value="F:methyltransferase activity"/>
    <property type="evidence" value="ECO:0007669"/>
    <property type="project" value="UniProtKB-KW"/>
</dbReference>
<proteinExistence type="predicted"/>
<dbReference type="EMBL" id="FODV01000004">
    <property type="protein sequence ID" value="SEO69030.1"/>
    <property type="molecule type" value="Genomic_DNA"/>
</dbReference>
<accession>A0A1H8RRN5</accession>
<evidence type="ECO:0000259" key="1">
    <source>
        <dbReference type="Pfam" id="PF13649"/>
    </source>
</evidence>
<dbReference type="GO" id="GO:0032259">
    <property type="term" value="P:methylation"/>
    <property type="evidence" value="ECO:0007669"/>
    <property type="project" value="UniProtKB-KW"/>
</dbReference>
<reference evidence="3" key="1">
    <citation type="submission" date="2016-10" db="EMBL/GenBank/DDBJ databases">
        <authorList>
            <person name="Varghese N."/>
            <person name="Submissions S."/>
        </authorList>
    </citation>
    <scope>NUCLEOTIDE SEQUENCE [LARGE SCALE GENOMIC DNA]</scope>
    <source>
        <strain evidence="3">CGMCC 1.10121</strain>
    </source>
</reference>
<sequence>MSIDVPRTVTAALADRPVSGAVCLEAGAGVGNTTAGLLAAGASRVYAVTNDAEHAATARDRVARSNPERAAVLEADLRSLPLSTDSVDVVTAHGLFNVLAPESLDAVVSELTRVAAPGCHLVVDDYEPLPDAAAVRELFALENAASELATGRPALTFYPSAVLRRLFVGSGWAFDRELTLLDPVPWTASHVRAHAEATLATTTLLSDELAASLTEKIDRVAEAVGSESVGEMYSLAFRFPS</sequence>
<protein>
    <submittedName>
        <fullName evidence="2">Methyltransferase domain-containing protein</fullName>
    </submittedName>
</protein>
<dbReference type="InterPro" id="IPR041698">
    <property type="entry name" value="Methyltransf_25"/>
</dbReference>
<name>A0A1H8RRN5_9EURY</name>
<feature type="domain" description="Methyltransferase" evidence="1">
    <location>
        <begin position="24"/>
        <end position="118"/>
    </location>
</feature>